<protein>
    <recommendedName>
        <fullName evidence="2">CRAL-TRIO domain-containing protein</fullName>
    </recommendedName>
</protein>
<dbReference type="InterPro" id="IPR036865">
    <property type="entry name" value="CRAL-TRIO_dom_sf"/>
</dbReference>
<feature type="region of interest" description="Disordered" evidence="1">
    <location>
        <begin position="101"/>
        <end position="123"/>
    </location>
</feature>
<dbReference type="Proteomes" id="UP000699462">
    <property type="component" value="Unassembled WGS sequence"/>
</dbReference>
<gene>
    <name evidence="3" type="ORF">P879_00494</name>
</gene>
<reference evidence="3 4" key="1">
    <citation type="submission" date="2019-07" db="EMBL/GenBank/DDBJ databases">
        <title>Annotation for the trematode Paragonimus westermani.</title>
        <authorList>
            <person name="Choi Y.-J."/>
        </authorList>
    </citation>
    <scope>NUCLEOTIDE SEQUENCE [LARGE SCALE GENOMIC DNA]</scope>
    <source>
        <strain evidence="3">180907_Pwestermani</strain>
    </source>
</reference>
<dbReference type="InterPro" id="IPR052578">
    <property type="entry name" value="PI_Transfer_CRAL-TRIO"/>
</dbReference>
<dbReference type="CDD" id="cd00170">
    <property type="entry name" value="SEC14"/>
    <property type="match status" value="1"/>
</dbReference>
<evidence type="ECO:0000259" key="2">
    <source>
        <dbReference type="PROSITE" id="PS50191"/>
    </source>
</evidence>
<accession>A0A8T0DVF6</accession>
<dbReference type="PROSITE" id="PS50191">
    <property type="entry name" value="CRAL_TRIO"/>
    <property type="match status" value="1"/>
</dbReference>
<evidence type="ECO:0000313" key="4">
    <source>
        <dbReference type="Proteomes" id="UP000699462"/>
    </source>
</evidence>
<dbReference type="AlphaFoldDB" id="A0A8T0DVF6"/>
<dbReference type="Gene3D" id="3.40.525.10">
    <property type="entry name" value="CRAL-TRIO lipid binding domain"/>
    <property type="match status" value="1"/>
</dbReference>
<dbReference type="SUPFAM" id="SSF52087">
    <property type="entry name" value="CRAL/TRIO domain"/>
    <property type="match status" value="1"/>
</dbReference>
<dbReference type="InterPro" id="IPR001251">
    <property type="entry name" value="CRAL-TRIO_dom"/>
</dbReference>
<organism evidence="3 4">
    <name type="scientific">Paragonimus westermani</name>
    <dbReference type="NCBI Taxonomy" id="34504"/>
    <lineage>
        <taxon>Eukaryota</taxon>
        <taxon>Metazoa</taxon>
        <taxon>Spiralia</taxon>
        <taxon>Lophotrochozoa</taxon>
        <taxon>Platyhelminthes</taxon>
        <taxon>Trematoda</taxon>
        <taxon>Digenea</taxon>
        <taxon>Plagiorchiida</taxon>
        <taxon>Troglotremata</taxon>
        <taxon>Troglotrematidae</taxon>
        <taxon>Paragonimus</taxon>
    </lineage>
</organism>
<dbReference type="Pfam" id="PF00650">
    <property type="entry name" value="CRAL_TRIO"/>
    <property type="match status" value="1"/>
</dbReference>
<proteinExistence type="predicted"/>
<dbReference type="EMBL" id="JTDF01000266">
    <property type="protein sequence ID" value="KAF8571899.1"/>
    <property type="molecule type" value="Genomic_DNA"/>
</dbReference>
<keyword evidence="4" id="KW-1185">Reference proteome</keyword>
<name>A0A8T0DVF6_9TREM</name>
<evidence type="ECO:0000256" key="1">
    <source>
        <dbReference type="SAM" id="MobiDB-lite"/>
    </source>
</evidence>
<sequence length="207" mass="23360">MSTSTSGMTPSGCHPRLGYDCAQIMSNHYPERLGLAICIRPGSVFKVAWQAMKPFLPKATASKVCIVGNKSQLQPTLERYFSQTMTKWILDEYKSNRRKPESSRYRPFWMPQPDDEGGNQDPRGEKHYVEEWITTRHSSGHLPHPNLLDYVSGKLKTSFSFSEPIDALEGDLNDEDESCEFDEATAGKLLASLPEEYQIPANAQKLT</sequence>
<dbReference type="PANTHER" id="PTHR45824">
    <property type="entry name" value="GH16843P"/>
    <property type="match status" value="1"/>
</dbReference>
<feature type="domain" description="CRAL-TRIO" evidence="2">
    <location>
        <begin position="24"/>
        <end position="124"/>
    </location>
</feature>
<dbReference type="PANTHER" id="PTHR45824:SF29">
    <property type="entry name" value="GH16843P"/>
    <property type="match status" value="1"/>
</dbReference>
<dbReference type="GO" id="GO:0008526">
    <property type="term" value="F:phosphatidylinositol transfer activity"/>
    <property type="evidence" value="ECO:0007669"/>
    <property type="project" value="TreeGrafter"/>
</dbReference>
<evidence type="ECO:0000313" key="3">
    <source>
        <dbReference type="EMBL" id="KAF8571899.1"/>
    </source>
</evidence>
<comment type="caution">
    <text evidence="3">The sequence shown here is derived from an EMBL/GenBank/DDBJ whole genome shotgun (WGS) entry which is preliminary data.</text>
</comment>
<dbReference type="OrthoDB" id="75724at2759"/>